<keyword evidence="1" id="KW-0812">Transmembrane</keyword>
<feature type="transmembrane region" description="Helical" evidence="1">
    <location>
        <begin position="295"/>
        <end position="315"/>
    </location>
</feature>
<comment type="caution">
    <text evidence="3">The sequence shown here is derived from an EMBL/GenBank/DDBJ whole genome shotgun (WGS) entry which is preliminary data.</text>
</comment>
<feature type="transmembrane region" description="Helical" evidence="1">
    <location>
        <begin position="42"/>
        <end position="63"/>
    </location>
</feature>
<keyword evidence="1" id="KW-0472">Membrane</keyword>
<evidence type="ECO:0000256" key="1">
    <source>
        <dbReference type="SAM" id="Phobius"/>
    </source>
</evidence>
<proteinExistence type="predicted"/>
<reference evidence="4" key="1">
    <citation type="journal article" date="2019" name="Int. J. Syst. Evol. Microbiol.">
        <title>The Global Catalogue of Microorganisms (GCM) 10K type strain sequencing project: providing services to taxonomists for standard genome sequencing and annotation.</title>
        <authorList>
            <consortium name="The Broad Institute Genomics Platform"/>
            <consortium name="The Broad Institute Genome Sequencing Center for Infectious Disease"/>
            <person name="Wu L."/>
            <person name="Ma J."/>
        </authorList>
    </citation>
    <scope>NUCLEOTIDE SEQUENCE [LARGE SCALE GENOMIC DNA]</scope>
    <source>
        <strain evidence="4">KCTC 42953</strain>
    </source>
</reference>
<feature type="transmembrane region" description="Helical" evidence="1">
    <location>
        <begin position="99"/>
        <end position="118"/>
    </location>
</feature>
<feature type="transmembrane region" description="Helical" evidence="1">
    <location>
        <begin position="124"/>
        <end position="141"/>
    </location>
</feature>
<feature type="transmembrane region" description="Helical" evidence="1">
    <location>
        <begin position="148"/>
        <end position="165"/>
    </location>
</feature>
<feature type="domain" description="DUF2157" evidence="2">
    <location>
        <begin position="6"/>
        <end position="148"/>
    </location>
</feature>
<protein>
    <submittedName>
        <fullName evidence="3">DUF2157 domain-containing protein</fullName>
    </submittedName>
</protein>
<keyword evidence="1" id="KW-1133">Transmembrane helix</keyword>
<feature type="transmembrane region" description="Helical" evidence="1">
    <location>
        <begin position="69"/>
        <end position="87"/>
    </location>
</feature>
<evidence type="ECO:0000313" key="4">
    <source>
        <dbReference type="Proteomes" id="UP001595533"/>
    </source>
</evidence>
<dbReference type="InterPro" id="IPR018677">
    <property type="entry name" value="DUF2157"/>
</dbReference>
<dbReference type="Proteomes" id="UP001595533">
    <property type="component" value="Unassembled WGS sequence"/>
</dbReference>
<feature type="transmembrane region" description="Helical" evidence="1">
    <location>
        <begin position="219"/>
        <end position="237"/>
    </location>
</feature>
<feature type="transmembrane region" description="Helical" evidence="1">
    <location>
        <begin position="243"/>
        <end position="259"/>
    </location>
</feature>
<sequence>MHKTIEDWFNAGHIDHAKKHQALVLAGERADRRGWFGFISRVLVLLGLLSLAVGVVFFFAYNWNDMGHMVKFAMLQSLLVAVVLVYVWKPGNAWVAQALLLSAVLVLGALLALFGQTYQTGADPWQLFATWAVLILPVVLFGRSEALWLFWLALMNTALALYFDVNRNLLGLMFTSRHKIWAYLVLNGLVWIMIDWLCHAQKQPKWLGLSHRWAAQVSGLVVIYLLVLVGLEGIWGYRVSHGVFTLIFLIMMAAVYGFLRYLRKDLLLLTAWAFGVTVYILCALGEAILGDLDASGLLILALLLIAMTTATVSWIRKLSHTFKQEASHE</sequence>
<organism evidence="3 4">
    <name type="scientific">Marinicella sediminis</name>
    <dbReference type="NCBI Taxonomy" id="1792834"/>
    <lineage>
        <taxon>Bacteria</taxon>
        <taxon>Pseudomonadati</taxon>
        <taxon>Pseudomonadota</taxon>
        <taxon>Gammaproteobacteria</taxon>
        <taxon>Lysobacterales</taxon>
        <taxon>Marinicellaceae</taxon>
        <taxon>Marinicella</taxon>
    </lineage>
</organism>
<evidence type="ECO:0000259" key="2">
    <source>
        <dbReference type="Pfam" id="PF09925"/>
    </source>
</evidence>
<evidence type="ECO:0000313" key="3">
    <source>
        <dbReference type="EMBL" id="MFC3194267.1"/>
    </source>
</evidence>
<accession>A0ABV7JAR6</accession>
<name>A0ABV7JAR6_9GAMM</name>
<dbReference type="RefSeq" id="WP_077410944.1">
    <property type="nucleotide sequence ID" value="NZ_JBHRTS010000004.1"/>
</dbReference>
<dbReference type="EMBL" id="JBHRTS010000004">
    <property type="protein sequence ID" value="MFC3194267.1"/>
    <property type="molecule type" value="Genomic_DNA"/>
</dbReference>
<gene>
    <name evidence="3" type="ORF">ACFODZ_08455</name>
</gene>
<feature type="transmembrane region" description="Helical" evidence="1">
    <location>
        <begin position="180"/>
        <end position="198"/>
    </location>
</feature>
<keyword evidence="4" id="KW-1185">Reference proteome</keyword>
<dbReference type="Pfam" id="PF09925">
    <property type="entry name" value="DUF2157"/>
    <property type="match status" value="1"/>
</dbReference>
<feature type="transmembrane region" description="Helical" evidence="1">
    <location>
        <begin position="266"/>
        <end position="289"/>
    </location>
</feature>